<dbReference type="EMBL" id="CP036434">
    <property type="protein sequence ID" value="QDV08636.1"/>
    <property type="molecule type" value="Genomic_DNA"/>
</dbReference>
<sequence length="84" mass="9207">MNQALPATTLKESRPPSPTEEFSAPAVGRMIPGAIREARSVRLVWQDPVTGDALRIAMMATPEMIRRLESEGFRLEGKITRSAG</sequence>
<feature type="region of interest" description="Disordered" evidence="1">
    <location>
        <begin position="1"/>
        <end position="25"/>
    </location>
</feature>
<name>A0A518EX16_9BACT</name>
<gene>
    <name evidence="2" type="ORF">Poly30_41890</name>
</gene>
<keyword evidence="3" id="KW-1185">Reference proteome</keyword>
<dbReference type="Proteomes" id="UP000320390">
    <property type="component" value="Chromosome"/>
</dbReference>
<protein>
    <submittedName>
        <fullName evidence="2">Uncharacterized protein</fullName>
    </submittedName>
</protein>
<evidence type="ECO:0000313" key="3">
    <source>
        <dbReference type="Proteomes" id="UP000320390"/>
    </source>
</evidence>
<evidence type="ECO:0000313" key="2">
    <source>
        <dbReference type="EMBL" id="QDV08636.1"/>
    </source>
</evidence>
<reference evidence="2 3" key="1">
    <citation type="submission" date="2019-02" db="EMBL/GenBank/DDBJ databases">
        <title>Deep-cultivation of Planctomycetes and their phenomic and genomic characterization uncovers novel biology.</title>
        <authorList>
            <person name="Wiegand S."/>
            <person name="Jogler M."/>
            <person name="Boedeker C."/>
            <person name="Pinto D."/>
            <person name="Vollmers J."/>
            <person name="Rivas-Marin E."/>
            <person name="Kohn T."/>
            <person name="Peeters S.H."/>
            <person name="Heuer A."/>
            <person name="Rast P."/>
            <person name="Oberbeckmann S."/>
            <person name="Bunk B."/>
            <person name="Jeske O."/>
            <person name="Meyerdierks A."/>
            <person name="Storesund J.E."/>
            <person name="Kallscheuer N."/>
            <person name="Luecker S."/>
            <person name="Lage O.M."/>
            <person name="Pohl T."/>
            <person name="Merkel B.J."/>
            <person name="Hornburger P."/>
            <person name="Mueller R.-W."/>
            <person name="Bruemmer F."/>
            <person name="Labrenz M."/>
            <person name="Spormann A.M."/>
            <person name="Op den Camp H."/>
            <person name="Overmann J."/>
            <person name="Amann R."/>
            <person name="Jetten M.S.M."/>
            <person name="Mascher T."/>
            <person name="Medema M.H."/>
            <person name="Devos D.P."/>
            <person name="Kaster A.-K."/>
            <person name="Ovreas L."/>
            <person name="Rohde M."/>
            <person name="Galperin M.Y."/>
            <person name="Jogler C."/>
        </authorList>
    </citation>
    <scope>NUCLEOTIDE SEQUENCE [LARGE SCALE GENOMIC DNA]</scope>
    <source>
        <strain evidence="2 3">Poly30</strain>
    </source>
</reference>
<evidence type="ECO:0000256" key="1">
    <source>
        <dbReference type="SAM" id="MobiDB-lite"/>
    </source>
</evidence>
<proteinExistence type="predicted"/>
<organism evidence="2 3">
    <name type="scientific">Saltatorellus ferox</name>
    <dbReference type="NCBI Taxonomy" id="2528018"/>
    <lineage>
        <taxon>Bacteria</taxon>
        <taxon>Pseudomonadati</taxon>
        <taxon>Planctomycetota</taxon>
        <taxon>Planctomycetia</taxon>
        <taxon>Planctomycetia incertae sedis</taxon>
        <taxon>Saltatorellus</taxon>
    </lineage>
</organism>
<accession>A0A518EX16</accession>
<dbReference type="AlphaFoldDB" id="A0A518EX16"/>
<dbReference type="RefSeq" id="WP_145201654.1">
    <property type="nucleotide sequence ID" value="NZ_CP036434.1"/>
</dbReference>